<evidence type="ECO:0000259" key="4">
    <source>
        <dbReference type="Pfam" id="PF14587"/>
    </source>
</evidence>
<dbReference type="InterPro" id="IPR006311">
    <property type="entry name" value="TAT_signal"/>
</dbReference>
<comment type="caution">
    <text evidence="5">The sequence shown here is derived from an EMBL/GenBank/DDBJ whole genome shotgun (WGS) entry which is preliminary data.</text>
</comment>
<evidence type="ECO:0000256" key="1">
    <source>
        <dbReference type="SAM" id="MobiDB-lite"/>
    </source>
</evidence>
<feature type="region of interest" description="Disordered" evidence="1">
    <location>
        <begin position="650"/>
        <end position="688"/>
    </location>
</feature>
<dbReference type="EMBL" id="BAAATJ010000016">
    <property type="protein sequence ID" value="GAA2404630.1"/>
    <property type="molecule type" value="Genomic_DNA"/>
</dbReference>
<dbReference type="PANTHER" id="PTHR42767">
    <property type="entry name" value="ENDO-BETA-1,6-GALACTANASE"/>
    <property type="match status" value="1"/>
</dbReference>
<dbReference type="PROSITE" id="PS51318">
    <property type="entry name" value="TAT"/>
    <property type="match status" value="1"/>
</dbReference>
<reference evidence="6" key="1">
    <citation type="journal article" date="2019" name="Int. J. Syst. Evol. Microbiol.">
        <title>The Global Catalogue of Microorganisms (GCM) 10K type strain sequencing project: providing services to taxonomists for standard genome sequencing and annotation.</title>
        <authorList>
            <consortium name="The Broad Institute Genomics Platform"/>
            <consortium name="The Broad Institute Genome Sequencing Center for Infectious Disease"/>
            <person name="Wu L."/>
            <person name="Ma J."/>
        </authorList>
    </citation>
    <scope>NUCLEOTIDE SEQUENCE [LARGE SCALE GENOMIC DNA]</scope>
    <source>
        <strain evidence="6">JCM 6921</strain>
    </source>
</reference>
<proteinExistence type="predicted"/>
<keyword evidence="2" id="KW-0732">Signal</keyword>
<dbReference type="Pfam" id="PF14587">
    <property type="entry name" value="Glyco_hydr_30_2"/>
    <property type="match status" value="1"/>
</dbReference>
<evidence type="ECO:0000259" key="3">
    <source>
        <dbReference type="Pfam" id="PF14200"/>
    </source>
</evidence>
<organism evidence="5 6">
    <name type="scientific">Streptomyces glaucosporus</name>
    <dbReference type="NCBI Taxonomy" id="284044"/>
    <lineage>
        <taxon>Bacteria</taxon>
        <taxon>Bacillati</taxon>
        <taxon>Actinomycetota</taxon>
        <taxon>Actinomycetes</taxon>
        <taxon>Kitasatosporales</taxon>
        <taxon>Streptomycetaceae</taxon>
        <taxon>Streptomyces</taxon>
    </lineage>
</organism>
<feature type="compositionally biased region" description="Polar residues" evidence="1">
    <location>
        <begin position="663"/>
        <end position="674"/>
    </location>
</feature>
<feature type="chain" id="PRO_5045124196" evidence="2">
    <location>
        <begin position="27"/>
        <end position="688"/>
    </location>
</feature>
<dbReference type="RefSeq" id="WP_344632008.1">
    <property type="nucleotide sequence ID" value="NZ_BAAATJ010000016.1"/>
</dbReference>
<dbReference type="SUPFAM" id="SSF51445">
    <property type="entry name" value="(Trans)glycosidases"/>
    <property type="match status" value="1"/>
</dbReference>
<evidence type="ECO:0000313" key="5">
    <source>
        <dbReference type="EMBL" id="GAA2404630.1"/>
    </source>
</evidence>
<feature type="compositionally biased region" description="Low complexity" evidence="1">
    <location>
        <begin position="675"/>
        <end position="688"/>
    </location>
</feature>
<dbReference type="InterPro" id="IPR039514">
    <property type="entry name" value="6GAL-like"/>
</dbReference>
<keyword evidence="6" id="KW-1185">Reference proteome</keyword>
<name>A0ABP5VJ09_9ACTN</name>
<dbReference type="InterPro" id="IPR035992">
    <property type="entry name" value="Ricin_B-like_lectins"/>
</dbReference>
<sequence length="688" mass="73175">MRRPGTLRRLTACLGAGALAAGAALAAGPVPRAAAEPAAAVTVTPDPSYRQPEFEGWGTSLAWFANATGDYPDEIRDRLADLVFGDDGLALNIARYNIGGGNAPDVRDYLRAGGAVEGWWRAPEGTTREDTGWWSADDPADWNPGADRTQRWWVDRVKDEVDRWEAFSNSPPWFMTAGGYVSGGFDPNADQLREDSVGDFAAYLVGAVERLEEAHGIDVDTLDPFNEPNTPYWSTRLGPDGEPVGGRQEGAHMGPGLQQRVIRALAAELEGARTDAVISAMDETNPATFARNWESYPADVRGKVAQLNVHTYGTAGRTTVRDLAKAAGKPLWMSEVEGGWGGGQDFESMAPGLGLARHIVDDLRELEPSAWVFWQPVEDYDNMKPGGESPQGGNWGSIQVPFDCTAEDTLETCPVRTNTKFDTARNFTHHIRPGDRLVKVDDTSSVAAVGERGATVVHVNDSPAPRTVVLDLSKFGRVARDATVTPVVTSADGPLVRHAPVRVEGRGASVAVPAESVTTFLVEGVSGAAEDAAAVRKGHAYRLEGVQSGKALTVSDGGDGVVIRAADPSRTGQSWRLEPVPGSAGAGDSRRRYTIFGAVDGRRLAVRGGSVVPVDGRRRDPAAQWIMSTTGDGSWTFVNAATGGLLEVGGQATHDGAPVGSWPPNSGPNQRWTLTDTTDTADTAAPRP</sequence>
<dbReference type="PROSITE" id="PS50231">
    <property type="entry name" value="RICIN_B_LECTIN"/>
    <property type="match status" value="1"/>
</dbReference>
<protein>
    <submittedName>
        <fullName evidence="5">RICIN domain-containing protein</fullName>
    </submittedName>
</protein>
<feature type="domain" description="Ricin B lectin" evidence="3">
    <location>
        <begin position="622"/>
        <end position="680"/>
    </location>
</feature>
<dbReference type="InterPro" id="IPR013780">
    <property type="entry name" value="Glyco_hydro_b"/>
</dbReference>
<dbReference type="InterPro" id="IPR017853">
    <property type="entry name" value="GH"/>
</dbReference>
<dbReference type="InterPro" id="IPR000772">
    <property type="entry name" value="Ricin_B_lectin"/>
</dbReference>
<evidence type="ECO:0000256" key="2">
    <source>
        <dbReference type="SAM" id="SignalP"/>
    </source>
</evidence>
<evidence type="ECO:0000313" key="6">
    <source>
        <dbReference type="Proteomes" id="UP001500058"/>
    </source>
</evidence>
<dbReference type="Proteomes" id="UP001500058">
    <property type="component" value="Unassembled WGS sequence"/>
</dbReference>
<dbReference type="Pfam" id="PF14200">
    <property type="entry name" value="RicinB_lectin_2"/>
    <property type="match status" value="1"/>
</dbReference>
<accession>A0ABP5VJ09</accession>
<feature type="domain" description="Endo-beta-1,6-galactanase-like" evidence="4">
    <location>
        <begin position="48"/>
        <end position="241"/>
    </location>
</feature>
<dbReference type="Gene3D" id="3.20.20.80">
    <property type="entry name" value="Glycosidases"/>
    <property type="match status" value="1"/>
</dbReference>
<dbReference type="Gene3D" id="2.80.10.50">
    <property type="match status" value="1"/>
</dbReference>
<gene>
    <name evidence="5" type="ORF">GCM10010420_35250</name>
</gene>
<dbReference type="SUPFAM" id="SSF50370">
    <property type="entry name" value="Ricin B-like lectins"/>
    <property type="match status" value="1"/>
</dbReference>
<dbReference type="PANTHER" id="PTHR42767:SF1">
    <property type="entry name" value="ENDO-BETA-1,6-GALACTANASE-LIKE DOMAIN-CONTAINING PROTEIN"/>
    <property type="match status" value="1"/>
</dbReference>
<dbReference type="InterPro" id="IPR039743">
    <property type="entry name" value="6GAL/EXGAL"/>
</dbReference>
<feature type="signal peptide" evidence="2">
    <location>
        <begin position="1"/>
        <end position="26"/>
    </location>
</feature>
<dbReference type="CDD" id="cd00161">
    <property type="entry name" value="beta-trefoil_Ricin-like"/>
    <property type="match status" value="1"/>
</dbReference>
<dbReference type="Gene3D" id="2.60.40.1180">
    <property type="entry name" value="Golgi alpha-mannosidase II"/>
    <property type="match status" value="1"/>
</dbReference>